<organism evidence="1 2">
    <name type="scientific">Desulfobaculum xiamenense</name>
    <dbReference type="NCBI Taxonomy" id="995050"/>
    <lineage>
        <taxon>Bacteria</taxon>
        <taxon>Pseudomonadati</taxon>
        <taxon>Thermodesulfobacteriota</taxon>
        <taxon>Desulfovibrionia</taxon>
        <taxon>Desulfovibrionales</taxon>
        <taxon>Desulfovibrionaceae</taxon>
        <taxon>Desulfobaculum</taxon>
    </lineage>
</organism>
<comment type="caution">
    <text evidence="1">The sequence shown here is derived from an EMBL/GenBank/DDBJ whole genome shotgun (WGS) entry which is preliminary data.</text>
</comment>
<sequence>MEKKDLEIIAQLSDKNPEIKILWEEHQLYEKQLDKLEKKAYRTPEEDRVIKDLKKKKLSGKTRLQTILDRLQAEA</sequence>
<protein>
    <recommendedName>
        <fullName evidence="3">DUF465 domain-containing protein</fullName>
    </recommendedName>
</protein>
<dbReference type="RefSeq" id="WP_167939768.1">
    <property type="nucleotide sequence ID" value="NZ_JAATJA010000001.1"/>
</dbReference>
<dbReference type="InterPro" id="IPR038444">
    <property type="entry name" value="DUF465_sf"/>
</dbReference>
<dbReference type="Gene3D" id="6.10.280.50">
    <property type="match status" value="1"/>
</dbReference>
<proteinExistence type="predicted"/>
<dbReference type="EMBL" id="JAATJA010000001">
    <property type="protein sequence ID" value="NJB66648.1"/>
    <property type="molecule type" value="Genomic_DNA"/>
</dbReference>
<reference evidence="1 2" key="1">
    <citation type="submission" date="2020-03" db="EMBL/GenBank/DDBJ databases">
        <title>Genomic Encyclopedia of Type Strains, Phase IV (KMG-IV): sequencing the most valuable type-strain genomes for metagenomic binning, comparative biology and taxonomic classification.</title>
        <authorList>
            <person name="Goeker M."/>
        </authorList>
    </citation>
    <scope>NUCLEOTIDE SEQUENCE [LARGE SCALE GENOMIC DNA]</scope>
    <source>
        <strain evidence="1 2">DSM 24233</strain>
    </source>
</reference>
<evidence type="ECO:0000313" key="1">
    <source>
        <dbReference type="EMBL" id="NJB66648.1"/>
    </source>
</evidence>
<evidence type="ECO:0008006" key="3">
    <source>
        <dbReference type="Google" id="ProtNLM"/>
    </source>
</evidence>
<accession>A0A846QE50</accession>
<gene>
    <name evidence="1" type="ORF">GGQ74_000288</name>
</gene>
<name>A0A846QE50_9BACT</name>
<keyword evidence="2" id="KW-1185">Reference proteome</keyword>
<dbReference type="AlphaFoldDB" id="A0A846QE50"/>
<evidence type="ECO:0000313" key="2">
    <source>
        <dbReference type="Proteomes" id="UP000580856"/>
    </source>
</evidence>
<dbReference type="Proteomes" id="UP000580856">
    <property type="component" value="Unassembled WGS sequence"/>
</dbReference>